<dbReference type="EnsemblPlants" id="AET2Gv20641600.4">
    <property type="protein sequence ID" value="AET2Gv20641600.4"/>
    <property type="gene ID" value="AET2Gv20641600"/>
</dbReference>
<accession>A0A453BV85</accession>
<dbReference type="AlphaFoldDB" id="A0A453BV85"/>
<reference evidence="1" key="4">
    <citation type="submission" date="2019-03" db="UniProtKB">
        <authorList>
            <consortium name="EnsemblPlants"/>
        </authorList>
    </citation>
    <scope>IDENTIFICATION</scope>
</reference>
<protein>
    <submittedName>
        <fullName evidence="1">Uncharacterized protein</fullName>
    </submittedName>
</protein>
<organism evidence="1 2">
    <name type="scientific">Aegilops tauschii subsp. strangulata</name>
    <name type="common">Goatgrass</name>
    <dbReference type="NCBI Taxonomy" id="200361"/>
    <lineage>
        <taxon>Eukaryota</taxon>
        <taxon>Viridiplantae</taxon>
        <taxon>Streptophyta</taxon>
        <taxon>Embryophyta</taxon>
        <taxon>Tracheophyta</taxon>
        <taxon>Spermatophyta</taxon>
        <taxon>Magnoliopsida</taxon>
        <taxon>Liliopsida</taxon>
        <taxon>Poales</taxon>
        <taxon>Poaceae</taxon>
        <taxon>BOP clade</taxon>
        <taxon>Pooideae</taxon>
        <taxon>Triticodae</taxon>
        <taxon>Triticeae</taxon>
        <taxon>Triticinae</taxon>
        <taxon>Aegilops</taxon>
    </lineage>
</organism>
<keyword evidence="2" id="KW-1185">Reference proteome</keyword>
<evidence type="ECO:0000313" key="1">
    <source>
        <dbReference type="EnsemblPlants" id="AET2Gv20641600.4"/>
    </source>
</evidence>
<reference evidence="1" key="5">
    <citation type="journal article" date="2021" name="G3 (Bethesda)">
        <title>Aegilops tauschii genome assembly Aet v5.0 features greater sequence contiguity and improved annotation.</title>
        <authorList>
            <person name="Wang L."/>
            <person name="Zhu T."/>
            <person name="Rodriguez J.C."/>
            <person name="Deal K.R."/>
            <person name="Dubcovsky J."/>
            <person name="McGuire P.E."/>
            <person name="Lux T."/>
            <person name="Spannagl M."/>
            <person name="Mayer K.F.X."/>
            <person name="Baldrich P."/>
            <person name="Meyers B.C."/>
            <person name="Huo N."/>
            <person name="Gu Y.Q."/>
            <person name="Zhou H."/>
            <person name="Devos K.M."/>
            <person name="Bennetzen J.L."/>
            <person name="Unver T."/>
            <person name="Budak H."/>
            <person name="Gulick P.J."/>
            <person name="Galiba G."/>
            <person name="Kalapos B."/>
            <person name="Nelson D.R."/>
            <person name="Li P."/>
            <person name="You F.M."/>
            <person name="Luo M.C."/>
            <person name="Dvorak J."/>
        </authorList>
    </citation>
    <scope>NUCLEOTIDE SEQUENCE [LARGE SCALE GENOMIC DNA]</scope>
    <source>
        <strain evidence="1">cv. AL8/78</strain>
    </source>
</reference>
<sequence>MNHDMRKHYLAHVIVTKPRAEIEKTWSRSPTREAKGLGKNHESHLLAPLLPASLSSHMCVWDFSLQQCMCSSSRTADEMSIPTSLLYAGGEYL</sequence>
<reference evidence="2" key="1">
    <citation type="journal article" date="2014" name="Science">
        <title>Ancient hybridizations among the ancestral genomes of bread wheat.</title>
        <authorList>
            <consortium name="International Wheat Genome Sequencing Consortium,"/>
            <person name="Marcussen T."/>
            <person name="Sandve S.R."/>
            <person name="Heier L."/>
            <person name="Spannagl M."/>
            <person name="Pfeifer M."/>
            <person name="Jakobsen K.S."/>
            <person name="Wulff B.B."/>
            <person name="Steuernagel B."/>
            <person name="Mayer K.F."/>
            <person name="Olsen O.A."/>
        </authorList>
    </citation>
    <scope>NUCLEOTIDE SEQUENCE [LARGE SCALE GENOMIC DNA]</scope>
    <source>
        <strain evidence="2">cv. AL8/78</strain>
    </source>
</reference>
<proteinExistence type="predicted"/>
<dbReference type="Proteomes" id="UP000015105">
    <property type="component" value="Chromosome 2D"/>
</dbReference>
<reference evidence="2" key="2">
    <citation type="journal article" date="2017" name="Nat. Plants">
        <title>The Aegilops tauschii genome reveals multiple impacts of transposons.</title>
        <authorList>
            <person name="Zhao G."/>
            <person name="Zou C."/>
            <person name="Li K."/>
            <person name="Wang K."/>
            <person name="Li T."/>
            <person name="Gao L."/>
            <person name="Zhang X."/>
            <person name="Wang H."/>
            <person name="Yang Z."/>
            <person name="Liu X."/>
            <person name="Jiang W."/>
            <person name="Mao L."/>
            <person name="Kong X."/>
            <person name="Jiao Y."/>
            <person name="Jia J."/>
        </authorList>
    </citation>
    <scope>NUCLEOTIDE SEQUENCE [LARGE SCALE GENOMIC DNA]</scope>
    <source>
        <strain evidence="2">cv. AL8/78</strain>
    </source>
</reference>
<dbReference type="Gramene" id="AET2Gv20641600.4">
    <property type="protein sequence ID" value="AET2Gv20641600.4"/>
    <property type="gene ID" value="AET2Gv20641600"/>
</dbReference>
<name>A0A453BV85_AEGTS</name>
<reference evidence="1" key="3">
    <citation type="journal article" date="2017" name="Nature">
        <title>Genome sequence of the progenitor of the wheat D genome Aegilops tauschii.</title>
        <authorList>
            <person name="Luo M.C."/>
            <person name="Gu Y.Q."/>
            <person name="Puiu D."/>
            <person name="Wang H."/>
            <person name="Twardziok S.O."/>
            <person name="Deal K.R."/>
            <person name="Huo N."/>
            <person name="Zhu T."/>
            <person name="Wang L."/>
            <person name="Wang Y."/>
            <person name="McGuire P.E."/>
            <person name="Liu S."/>
            <person name="Long H."/>
            <person name="Ramasamy R.K."/>
            <person name="Rodriguez J.C."/>
            <person name="Van S.L."/>
            <person name="Yuan L."/>
            <person name="Wang Z."/>
            <person name="Xia Z."/>
            <person name="Xiao L."/>
            <person name="Anderson O.D."/>
            <person name="Ouyang S."/>
            <person name="Liang Y."/>
            <person name="Zimin A.V."/>
            <person name="Pertea G."/>
            <person name="Qi P."/>
            <person name="Bennetzen J.L."/>
            <person name="Dai X."/>
            <person name="Dawson M.W."/>
            <person name="Muller H.G."/>
            <person name="Kugler K."/>
            <person name="Rivarola-Duarte L."/>
            <person name="Spannagl M."/>
            <person name="Mayer K.F.X."/>
            <person name="Lu F.H."/>
            <person name="Bevan M.W."/>
            <person name="Leroy P."/>
            <person name="Li P."/>
            <person name="You F.M."/>
            <person name="Sun Q."/>
            <person name="Liu Z."/>
            <person name="Lyons E."/>
            <person name="Wicker T."/>
            <person name="Salzberg S.L."/>
            <person name="Devos K.M."/>
            <person name="Dvorak J."/>
        </authorList>
    </citation>
    <scope>NUCLEOTIDE SEQUENCE [LARGE SCALE GENOMIC DNA]</scope>
    <source>
        <strain evidence="1">cv. AL8/78</strain>
    </source>
</reference>
<evidence type="ECO:0000313" key="2">
    <source>
        <dbReference type="Proteomes" id="UP000015105"/>
    </source>
</evidence>